<evidence type="ECO:0000313" key="5">
    <source>
        <dbReference type="Proteomes" id="UP000253426"/>
    </source>
</evidence>
<evidence type="ECO:0000313" key="4">
    <source>
        <dbReference type="EMBL" id="RBP40408.1"/>
    </source>
</evidence>
<dbReference type="Gene3D" id="3.40.50.450">
    <property type="match status" value="1"/>
</dbReference>
<protein>
    <submittedName>
        <fullName evidence="4">DNA processing protein</fullName>
    </submittedName>
</protein>
<dbReference type="InterPro" id="IPR057666">
    <property type="entry name" value="DrpA_SLOG"/>
</dbReference>
<accession>A0A366HG17</accession>
<dbReference type="SUPFAM" id="SSF102405">
    <property type="entry name" value="MCP/YpsA-like"/>
    <property type="match status" value="1"/>
</dbReference>
<dbReference type="InterPro" id="IPR041614">
    <property type="entry name" value="DprA_WH"/>
</dbReference>
<evidence type="ECO:0000259" key="2">
    <source>
        <dbReference type="Pfam" id="PF02481"/>
    </source>
</evidence>
<dbReference type="PANTHER" id="PTHR43022:SF1">
    <property type="entry name" value="PROTEIN SMF"/>
    <property type="match status" value="1"/>
</dbReference>
<dbReference type="AlphaFoldDB" id="A0A366HG17"/>
<dbReference type="Gene3D" id="1.10.10.10">
    <property type="entry name" value="Winged helix-like DNA-binding domain superfamily/Winged helix DNA-binding domain"/>
    <property type="match status" value="1"/>
</dbReference>
<dbReference type="EMBL" id="QNRR01000008">
    <property type="protein sequence ID" value="RBP40408.1"/>
    <property type="molecule type" value="Genomic_DNA"/>
</dbReference>
<dbReference type="InterPro" id="IPR036388">
    <property type="entry name" value="WH-like_DNA-bd_sf"/>
</dbReference>
<evidence type="ECO:0000256" key="1">
    <source>
        <dbReference type="ARBA" id="ARBA00006525"/>
    </source>
</evidence>
<dbReference type="PANTHER" id="PTHR43022">
    <property type="entry name" value="PROTEIN SMF"/>
    <property type="match status" value="1"/>
</dbReference>
<dbReference type="Pfam" id="PF02481">
    <property type="entry name" value="DNA_processg_A"/>
    <property type="match status" value="1"/>
</dbReference>
<name>A0A366HG17_9BACT</name>
<reference evidence="4 5" key="1">
    <citation type="submission" date="2018-06" db="EMBL/GenBank/DDBJ databases">
        <title>Genomic Encyclopedia of Type Strains, Phase IV (KMG-IV): sequencing the most valuable type-strain genomes for metagenomic binning, comparative biology and taxonomic classification.</title>
        <authorList>
            <person name="Goeker M."/>
        </authorList>
    </citation>
    <scope>NUCLEOTIDE SEQUENCE [LARGE SCALE GENOMIC DNA]</scope>
    <source>
        <strain evidence="4 5">DSM 25532</strain>
    </source>
</reference>
<keyword evidence="5" id="KW-1185">Reference proteome</keyword>
<dbReference type="RefSeq" id="WP_113960281.1">
    <property type="nucleotide sequence ID" value="NZ_QNRR01000008.1"/>
</dbReference>
<feature type="domain" description="DprA winged helix" evidence="3">
    <location>
        <begin position="303"/>
        <end position="360"/>
    </location>
</feature>
<sequence length="366" mass="39679">MTRTEAYLALNLLPKIGPVRVQRLLDFFGSPEQVLGASAKEIVRVEGFGEELAGAVADWENRIDLTRELRRVNEEELTLLTREDPLYPRLLRQIHDPPVLLYVKGKITERDANALGIVGSRHATQYGLATAKKFSFQLAYAGYTVISGLARGIDTAAHEGALASKGRTIAVIGSGHGELYPPENKALAERIASQGAVVSEFPVDRPPDKQTFPLRNRIVSGWSTGIIVVEAPTRSGSLITAQQAAEQGRTVYAVPGNIDRPSSHGCNKLIQEGAKLIMDGSEVLDDLMTLFPTQPKAPVTSESKPSAMLAGDEEKVYAVLGTTETHINDIAASTGLAMPVVSATLMKLEMKRVVRPLPGKFYVRMV</sequence>
<dbReference type="SUPFAM" id="SSF47781">
    <property type="entry name" value="RuvA domain 2-like"/>
    <property type="match status" value="1"/>
</dbReference>
<proteinExistence type="inferred from homology"/>
<comment type="caution">
    <text evidence="4">The sequence shown here is derived from an EMBL/GenBank/DDBJ whole genome shotgun (WGS) entry which is preliminary data.</text>
</comment>
<dbReference type="Pfam" id="PF14520">
    <property type="entry name" value="HHH_5"/>
    <property type="match status" value="1"/>
</dbReference>
<dbReference type="GO" id="GO:0009294">
    <property type="term" value="P:DNA-mediated transformation"/>
    <property type="evidence" value="ECO:0007669"/>
    <property type="project" value="InterPro"/>
</dbReference>
<dbReference type="InterPro" id="IPR010994">
    <property type="entry name" value="RuvA_2-like"/>
</dbReference>
<dbReference type="NCBIfam" id="TIGR00732">
    <property type="entry name" value="dprA"/>
    <property type="match status" value="1"/>
</dbReference>
<dbReference type="InterPro" id="IPR003488">
    <property type="entry name" value="DprA"/>
</dbReference>
<gene>
    <name evidence="4" type="ORF">DES53_108115</name>
</gene>
<feature type="domain" description="Smf/DprA SLOG" evidence="2">
    <location>
        <begin position="79"/>
        <end position="287"/>
    </location>
</feature>
<dbReference type="OrthoDB" id="9785707at2"/>
<dbReference type="Pfam" id="PF17782">
    <property type="entry name" value="WHD_DprA"/>
    <property type="match status" value="1"/>
</dbReference>
<organism evidence="4 5">
    <name type="scientific">Roseimicrobium gellanilyticum</name>
    <dbReference type="NCBI Taxonomy" id="748857"/>
    <lineage>
        <taxon>Bacteria</taxon>
        <taxon>Pseudomonadati</taxon>
        <taxon>Verrucomicrobiota</taxon>
        <taxon>Verrucomicrobiia</taxon>
        <taxon>Verrucomicrobiales</taxon>
        <taxon>Verrucomicrobiaceae</taxon>
        <taxon>Roseimicrobium</taxon>
    </lineage>
</organism>
<evidence type="ECO:0000259" key="3">
    <source>
        <dbReference type="Pfam" id="PF17782"/>
    </source>
</evidence>
<dbReference type="Proteomes" id="UP000253426">
    <property type="component" value="Unassembled WGS sequence"/>
</dbReference>
<comment type="similarity">
    <text evidence="1">Belongs to the DprA/Smf family.</text>
</comment>